<comment type="caution">
    <text evidence="2">The sequence shown here is derived from an EMBL/GenBank/DDBJ whole genome shotgun (WGS) entry which is preliminary data.</text>
</comment>
<dbReference type="RefSeq" id="WP_376868117.1">
    <property type="nucleotide sequence ID" value="NZ_JBHRYB010000016.1"/>
</dbReference>
<dbReference type="InterPro" id="IPR001753">
    <property type="entry name" value="Enoyl-CoA_hydra/iso"/>
</dbReference>
<dbReference type="InterPro" id="IPR051683">
    <property type="entry name" value="Enoyl-CoA_Hydratase/Isomerase"/>
</dbReference>
<dbReference type="InterPro" id="IPR029045">
    <property type="entry name" value="ClpP/crotonase-like_dom_sf"/>
</dbReference>
<gene>
    <name evidence="2" type="ORF">ACFOMG_16005</name>
</gene>
<proteinExistence type="inferred from homology"/>
<evidence type="ECO:0000313" key="3">
    <source>
        <dbReference type="Proteomes" id="UP001595722"/>
    </source>
</evidence>
<dbReference type="Pfam" id="PF00378">
    <property type="entry name" value="ECH_1"/>
    <property type="match status" value="1"/>
</dbReference>
<dbReference type="CDD" id="cd06558">
    <property type="entry name" value="crotonase-like"/>
    <property type="match status" value="1"/>
</dbReference>
<protein>
    <submittedName>
        <fullName evidence="2">Enoyl-CoA hydratase/isomerase family protein</fullName>
    </submittedName>
</protein>
<name>A0ABV7VVQ9_9GAMM</name>
<dbReference type="PANTHER" id="PTHR42964:SF1">
    <property type="entry name" value="POLYKETIDE BIOSYNTHESIS ENOYL-COA HYDRATASE PKSH-RELATED"/>
    <property type="match status" value="1"/>
</dbReference>
<dbReference type="Gene3D" id="1.10.12.10">
    <property type="entry name" value="Lyase 2-enoyl-coa Hydratase, Chain A, domain 2"/>
    <property type="match status" value="1"/>
</dbReference>
<evidence type="ECO:0000256" key="1">
    <source>
        <dbReference type="ARBA" id="ARBA00005254"/>
    </source>
</evidence>
<dbReference type="SUPFAM" id="SSF52096">
    <property type="entry name" value="ClpP/crotonase"/>
    <property type="match status" value="1"/>
</dbReference>
<dbReference type="Proteomes" id="UP001595722">
    <property type="component" value="Unassembled WGS sequence"/>
</dbReference>
<sequence>MNELTQNFNTLEIIDQQPLLTVRLNRPTLANAMSLEMVMELVAVMETVKSSGHRVLLIEGAGDHFCAGGDIKDMQNAGGDAKKLRDFNRAFGHMIETADQLPVVVICSLKGAVMGGGFGLACVSDYAIAEPGARFALPETSLGIIPAQIAPFVVKRIGLTQARRLALLGQKISAAEALSLGLVHQLADSDEHHQQLIQQGIQSALKCAPQATADTKALLHAVNNSVDTENGQSVSRLLDQAAEDFAAAVGNEGREGASAFMEKRQPNWASDYDK</sequence>
<reference evidence="3" key="1">
    <citation type="journal article" date="2019" name="Int. J. Syst. Evol. Microbiol.">
        <title>The Global Catalogue of Microorganisms (GCM) 10K type strain sequencing project: providing services to taxonomists for standard genome sequencing and annotation.</title>
        <authorList>
            <consortium name="The Broad Institute Genomics Platform"/>
            <consortium name="The Broad Institute Genome Sequencing Center for Infectious Disease"/>
            <person name="Wu L."/>
            <person name="Ma J."/>
        </authorList>
    </citation>
    <scope>NUCLEOTIDE SEQUENCE [LARGE SCALE GENOMIC DNA]</scope>
    <source>
        <strain evidence="3">KCTC 42424</strain>
    </source>
</reference>
<comment type="similarity">
    <text evidence="1">Belongs to the enoyl-CoA hydratase/isomerase family.</text>
</comment>
<keyword evidence="3" id="KW-1185">Reference proteome</keyword>
<accession>A0ABV7VVQ9</accession>
<dbReference type="PANTHER" id="PTHR42964">
    <property type="entry name" value="ENOYL-COA HYDRATASE"/>
    <property type="match status" value="1"/>
</dbReference>
<evidence type="ECO:0000313" key="2">
    <source>
        <dbReference type="EMBL" id="MFC3681609.1"/>
    </source>
</evidence>
<organism evidence="2 3">
    <name type="scientific">Bacterioplanoides pacificum</name>
    <dbReference type="NCBI Taxonomy" id="1171596"/>
    <lineage>
        <taxon>Bacteria</taxon>
        <taxon>Pseudomonadati</taxon>
        <taxon>Pseudomonadota</taxon>
        <taxon>Gammaproteobacteria</taxon>
        <taxon>Oceanospirillales</taxon>
        <taxon>Oceanospirillaceae</taxon>
        <taxon>Bacterioplanoides</taxon>
    </lineage>
</organism>
<dbReference type="EMBL" id="JBHRYB010000016">
    <property type="protein sequence ID" value="MFC3681609.1"/>
    <property type="molecule type" value="Genomic_DNA"/>
</dbReference>
<dbReference type="InterPro" id="IPR014748">
    <property type="entry name" value="Enoyl-CoA_hydra_C"/>
</dbReference>
<dbReference type="Gene3D" id="3.90.226.10">
    <property type="entry name" value="2-enoyl-CoA Hydratase, Chain A, domain 1"/>
    <property type="match status" value="1"/>
</dbReference>